<comment type="similarity">
    <text evidence="1">Belongs to the thioesterase family.</text>
</comment>
<dbReference type="OrthoDB" id="4169718at2"/>
<evidence type="ECO:0000313" key="4">
    <source>
        <dbReference type="Proteomes" id="UP000000328"/>
    </source>
</evidence>
<accession>A0A0H3DAF8</accession>
<dbReference type="EMBL" id="CP002000">
    <property type="protein sequence ID" value="ADJ46529.1"/>
    <property type="molecule type" value="Genomic_DNA"/>
</dbReference>
<evidence type="ECO:0000313" key="3">
    <source>
        <dbReference type="EMBL" id="ADJ46529.1"/>
    </source>
</evidence>
<gene>
    <name evidence="3" type="ordered locus">AMED_4763</name>
</gene>
<dbReference type="RefSeq" id="WP_013226595.1">
    <property type="nucleotide sequence ID" value="NC_014318.1"/>
</dbReference>
<proteinExistence type="inferred from homology"/>
<dbReference type="Proteomes" id="UP000000328">
    <property type="component" value="Chromosome"/>
</dbReference>
<dbReference type="PANTHER" id="PTHR11487:SF0">
    <property type="entry name" value="S-ACYL FATTY ACID SYNTHASE THIOESTERASE, MEDIUM CHAIN"/>
    <property type="match status" value="1"/>
</dbReference>
<dbReference type="HOGENOM" id="CLU_070456_1_1_11"/>
<dbReference type="KEGG" id="amd:AMED_4763"/>
<dbReference type="GeneID" id="92872478"/>
<dbReference type="PATRIC" id="fig|749927.5.peg.4925"/>
<evidence type="ECO:0000259" key="2">
    <source>
        <dbReference type="Pfam" id="PF00975"/>
    </source>
</evidence>
<sequence>MTTPWFPYPPAAPPRPLRLFCLPPAGGGASGYRTWIGAFGPDVEVVPVQLPGRENRLHERPAGSAAELADRLVAPVLDRAGDRFAVFGHSMGAILAHDLTHRLCAAGRPPEHLIVSAHRAPQLAARRRWDRPAAEMSGDDLRDYLADRAGTPREVLDLPELMDLVLPVLRADLALCQSYQDTARTPLPVPLSAFGGADDPEAGAGELAAWSDRTSAGFRMRLLAGGHGYLFEDVPAVHAALRAALADPPKPRPVAAGSS</sequence>
<feature type="domain" description="Thioesterase" evidence="2">
    <location>
        <begin position="18"/>
        <end position="241"/>
    </location>
</feature>
<dbReference type="InterPro" id="IPR001031">
    <property type="entry name" value="Thioesterase"/>
</dbReference>
<dbReference type="InterPro" id="IPR012223">
    <property type="entry name" value="TEII"/>
</dbReference>
<dbReference type="Pfam" id="PF00975">
    <property type="entry name" value="Thioesterase"/>
    <property type="match status" value="1"/>
</dbReference>
<protein>
    <submittedName>
        <fullName evidence="3">Thioesterase involved in non-ribosomal peptide synthesis</fullName>
    </submittedName>
</protein>
<dbReference type="GO" id="GO:0008610">
    <property type="term" value="P:lipid biosynthetic process"/>
    <property type="evidence" value="ECO:0007669"/>
    <property type="project" value="TreeGrafter"/>
</dbReference>
<dbReference type="eggNOG" id="COG3208">
    <property type="taxonomic scope" value="Bacteria"/>
</dbReference>
<dbReference type="Gene3D" id="3.40.50.1820">
    <property type="entry name" value="alpha/beta hydrolase"/>
    <property type="match status" value="1"/>
</dbReference>
<dbReference type="InterPro" id="IPR029058">
    <property type="entry name" value="AB_hydrolase_fold"/>
</dbReference>
<dbReference type="AlphaFoldDB" id="A0A0H3DAF8"/>
<evidence type="ECO:0000256" key="1">
    <source>
        <dbReference type="ARBA" id="ARBA00007169"/>
    </source>
</evidence>
<dbReference type="SUPFAM" id="SSF53474">
    <property type="entry name" value="alpha/beta-Hydrolases"/>
    <property type="match status" value="1"/>
</dbReference>
<reference evidence="3 4" key="1">
    <citation type="journal article" date="2010" name="Cell Res.">
        <title>Complete genome sequence of the rifamycin SV-producing Amycolatopsis mediterranei U32 revealed its genetic characteristics in phylogeny and metabolism.</title>
        <authorList>
            <person name="Zhao W."/>
            <person name="Zhong Y."/>
            <person name="Yuan H."/>
            <person name="Wang J."/>
            <person name="Zheng H."/>
            <person name="Wang Y."/>
            <person name="Cen X."/>
            <person name="Xu F."/>
            <person name="Bai J."/>
            <person name="Han X."/>
            <person name="Lu G."/>
            <person name="Zhu Y."/>
            <person name="Shao Z."/>
            <person name="Yan H."/>
            <person name="Li C."/>
            <person name="Peng N."/>
            <person name="Zhang Z."/>
            <person name="Zhang Y."/>
            <person name="Lin W."/>
            <person name="Fan Y."/>
            <person name="Qin Z."/>
            <person name="Hu Y."/>
            <person name="Zhu B."/>
            <person name="Wang S."/>
            <person name="Ding X."/>
            <person name="Zhao G.P."/>
        </authorList>
    </citation>
    <scope>NUCLEOTIDE SEQUENCE [LARGE SCALE GENOMIC DNA]</scope>
    <source>
        <strain evidence="4">U-32</strain>
    </source>
</reference>
<organism evidence="3 4">
    <name type="scientific">Amycolatopsis mediterranei (strain U-32)</name>
    <dbReference type="NCBI Taxonomy" id="749927"/>
    <lineage>
        <taxon>Bacteria</taxon>
        <taxon>Bacillati</taxon>
        <taxon>Actinomycetota</taxon>
        <taxon>Actinomycetes</taxon>
        <taxon>Pseudonocardiales</taxon>
        <taxon>Pseudonocardiaceae</taxon>
        <taxon>Amycolatopsis</taxon>
    </lineage>
</organism>
<name>A0A0H3DAF8_AMYMU</name>
<dbReference type="PANTHER" id="PTHR11487">
    <property type="entry name" value="THIOESTERASE"/>
    <property type="match status" value="1"/>
</dbReference>